<dbReference type="GO" id="GO:0000981">
    <property type="term" value="F:DNA-binding transcription factor activity, RNA polymerase II-specific"/>
    <property type="evidence" value="ECO:0007669"/>
    <property type="project" value="InterPro"/>
</dbReference>
<dbReference type="GO" id="GO:0006351">
    <property type="term" value="P:DNA-templated transcription"/>
    <property type="evidence" value="ECO:0007669"/>
    <property type="project" value="InterPro"/>
</dbReference>
<dbReference type="Proteomes" id="UP000308133">
    <property type="component" value="Unassembled WGS sequence"/>
</dbReference>
<dbReference type="InterPro" id="IPR036864">
    <property type="entry name" value="Zn2-C6_fun-type_DNA-bd_sf"/>
</dbReference>
<feature type="compositionally biased region" description="Polar residues" evidence="6">
    <location>
        <begin position="740"/>
        <end position="766"/>
    </location>
</feature>
<reference evidence="8 9" key="1">
    <citation type="submission" date="2018-02" db="EMBL/GenBank/DDBJ databases">
        <title>Draft genome sequences of Elsinoe sp., causing black scab on jojoba.</title>
        <authorList>
            <person name="Stodart B."/>
            <person name="Jeffress S."/>
            <person name="Ash G."/>
            <person name="Arun Chinnappa K."/>
        </authorList>
    </citation>
    <scope>NUCLEOTIDE SEQUENCE [LARGE SCALE GENOMIC DNA]</scope>
    <source>
        <strain evidence="8 9">Hillstone_2</strain>
    </source>
</reference>
<dbReference type="PROSITE" id="PS00463">
    <property type="entry name" value="ZN2_CY6_FUNGAL_1"/>
    <property type="match status" value="1"/>
</dbReference>
<dbReference type="SMART" id="SM00066">
    <property type="entry name" value="GAL4"/>
    <property type="match status" value="1"/>
</dbReference>
<sequence>MQVPASGAGESEHPACSACRKRKLRCSRDVPTCANCRKTGVECVYFLKRKPGVRVGAIESLSRRLSLLEGLLLDENGTPFIDPSSIAKDGRASASLTHQTPTLATSTSSVDYATPNFTSTESGDDEPQHASTVASAEHGYQHDQARQVRTHRTDPSPMRGVKRKASDVEHVATDHSAHATYMPSALPAREIVIELVDYFCLSFHHWIPFVNKPRLRANVRKDIWSPALHHLLHAIVAGCLPHVDASAFELRGNVQDVVEQCRSMVLQRAIAELSVESLQSLVIIVLEYLNSGQPHKAWPLISSLTRAVDYMQLTVDPPLIQSPSLMEPLHLLPSTDDWTENEERRRLFWIIFLFDRFCTVCNGWNTSLTSEDVHQRLPADGYYFTREETVLTPYFGIWNKSEARIGRSLIHAPAQYRAVDQDMAPVSHRTPRSPTRTAPSNTVDASHLGAFAYCIEATESLCQVVSYFIRQPVNWQSRKDVLDWLTRYKELDLRLVHWKMFLPPKWRDSNIARAGEPINMDPNLTLAHLTHNTSMILLHYPIAYPPSAWTDMVPLPSACSAETCRLASSETLQIVSQFLSTTDIDFVNHQFSFCVYIAAKSLLGGKYEKKVLDSLLDCLREISSRWLRYQPQRSLESLDQAARYAEHVEYLRRRPASEPTFDFFDHTCRMSEPTSRQGGEHSIVPPSRPNTGDPRMNFGTLCNPSPQAGTSSLPHTSSTTVIPGRGSMPDGHVPGPPQAPWTQTQPSHQSFPAQGSWQSAEASASQPILRGPMGGPAKQSSTTPSMVHGAGPPVGWQMPQQGTEAQLADLSAMFMDPQFTDVDRVITFEDANFFMPQHGYSNF</sequence>
<feature type="compositionally biased region" description="Basic and acidic residues" evidence="6">
    <location>
        <begin position="139"/>
        <end position="154"/>
    </location>
</feature>
<dbReference type="InterPro" id="IPR050815">
    <property type="entry name" value="TF_fung"/>
</dbReference>
<evidence type="ECO:0000256" key="4">
    <source>
        <dbReference type="ARBA" id="ARBA00023163"/>
    </source>
</evidence>
<evidence type="ECO:0000256" key="3">
    <source>
        <dbReference type="ARBA" id="ARBA00023015"/>
    </source>
</evidence>
<dbReference type="PANTHER" id="PTHR47338">
    <property type="entry name" value="ZN(II)2CYS6 TRANSCRIPTION FACTOR (EUROFUNG)-RELATED"/>
    <property type="match status" value="1"/>
</dbReference>
<feature type="compositionally biased region" description="Polar residues" evidence="6">
    <location>
        <begin position="94"/>
        <end position="121"/>
    </location>
</feature>
<evidence type="ECO:0000313" key="9">
    <source>
        <dbReference type="Proteomes" id="UP000308133"/>
    </source>
</evidence>
<dbReference type="AlphaFoldDB" id="A0A4U7AYN2"/>
<organism evidence="8 9">
    <name type="scientific">Elsinoe australis</name>
    <dbReference type="NCBI Taxonomy" id="40998"/>
    <lineage>
        <taxon>Eukaryota</taxon>
        <taxon>Fungi</taxon>
        <taxon>Dikarya</taxon>
        <taxon>Ascomycota</taxon>
        <taxon>Pezizomycotina</taxon>
        <taxon>Dothideomycetes</taxon>
        <taxon>Dothideomycetidae</taxon>
        <taxon>Myriangiales</taxon>
        <taxon>Elsinoaceae</taxon>
        <taxon>Elsinoe</taxon>
    </lineage>
</organism>
<dbReference type="Pfam" id="PF00172">
    <property type="entry name" value="Zn_clus"/>
    <property type="match status" value="1"/>
</dbReference>
<keyword evidence="5" id="KW-0539">Nucleus</keyword>
<dbReference type="Pfam" id="PF04082">
    <property type="entry name" value="Fungal_trans"/>
    <property type="match status" value="1"/>
</dbReference>
<gene>
    <name evidence="8" type="ORF">C1H76_4040</name>
</gene>
<accession>A0A4U7AYN2</accession>
<feature type="region of interest" description="Disordered" evidence="6">
    <location>
        <begin position="92"/>
        <end position="168"/>
    </location>
</feature>
<keyword evidence="3" id="KW-0805">Transcription regulation</keyword>
<protein>
    <submittedName>
        <fullName evidence="8">Fungal specific transcription factor domain-containing protein 31</fullName>
    </submittedName>
</protein>
<evidence type="ECO:0000313" key="8">
    <source>
        <dbReference type="EMBL" id="TKX23763.1"/>
    </source>
</evidence>
<feature type="domain" description="Zn(2)-C6 fungal-type" evidence="7">
    <location>
        <begin position="15"/>
        <end position="45"/>
    </location>
</feature>
<dbReference type="EMBL" id="PTQR01000052">
    <property type="protein sequence ID" value="TKX23763.1"/>
    <property type="molecule type" value="Genomic_DNA"/>
</dbReference>
<dbReference type="PANTHER" id="PTHR47338:SF23">
    <property type="entry name" value="ZN(II)2CYS6 TRANSCRIPTION FACTOR (EUROFUNG)"/>
    <property type="match status" value="1"/>
</dbReference>
<dbReference type="CDD" id="cd12148">
    <property type="entry name" value="fungal_TF_MHR"/>
    <property type="match status" value="1"/>
</dbReference>
<dbReference type="InterPro" id="IPR001138">
    <property type="entry name" value="Zn2Cys6_DnaBD"/>
</dbReference>
<evidence type="ECO:0000256" key="1">
    <source>
        <dbReference type="ARBA" id="ARBA00004123"/>
    </source>
</evidence>
<dbReference type="SUPFAM" id="SSF57701">
    <property type="entry name" value="Zn2/Cys6 DNA-binding domain"/>
    <property type="match status" value="1"/>
</dbReference>
<dbReference type="Gene3D" id="4.10.240.10">
    <property type="entry name" value="Zn(2)-C6 fungal-type DNA-binding domain"/>
    <property type="match status" value="1"/>
</dbReference>
<dbReference type="InterPro" id="IPR007219">
    <property type="entry name" value="XnlR_reg_dom"/>
</dbReference>
<dbReference type="GO" id="GO:0003677">
    <property type="term" value="F:DNA binding"/>
    <property type="evidence" value="ECO:0007669"/>
    <property type="project" value="InterPro"/>
</dbReference>
<evidence type="ECO:0000256" key="2">
    <source>
        <dbReference type="ARBA" id="ARBA00022723"/>
    </source>
</evidence>
<keyword evidence="2" id="KW-0479">Metal-binding</keyword>
<evidence type="ECO:0000259" key="7">
    <source>
        <dbReference type="PROSITE" id="PS50048"/>
    </source>
</evidence>
<dbReference type="CDD" id="cd00067">
    <property type="entry name" value="GAL4"/>
    <property type="match status" value="1"/>
</dbReference>
<comment type="subcellular location">
    <subcellularLocation>
        <location evidence="1">Nucleus</location>
    </subcellularLocation>
</comment>
<keyword evidence="4" id="KW-0804">Transcription</keyword>
<dbReference type="PROSITE" id="PS50048">
    <property type="entry name" value="ZN2_CY6_FUNGAL_2"/>
    <property type="match status" value="1"/>
</dbReference>
<evidence type="ECO:0000256" key="6">
    <source>
        <dbReference type="SAM" id="MobiDB-lite"/>
    </source>
</evidence>
<name>A0A4U7AYN2_9PEZI</name>
<proteinExistence type="predicted"/>
<comment type="caution">
    <text evidence="8">The sequence shown here is derived from an EMBL/GenBank/DDBJ whole genome shotgun (WGS) entry which is preliminary data.</text>
</comment>
<feature type="region of interest" description="Disordered" evidence="6">
    <location>
        <begin position="669"/>
        <end position="786"/>
    </location>
</feature>
<evidence type="ECO:0000256" key="5">
    <source>
        <dbReference type="ARBA" id="ARBA00023242"/>
    </source>
</evidence>
<dbReference type="SMART" id="SM00906">
    <property type="entry name" value="Fungal_trans"/>
    <property type="match status" value="1"/>
</dbReference>
<dbReference type="GO" id="GO:0008270">
    <property type="term" value="F:zinc ion binding"/>
    <property type="evidence" value="ECO:0007669"/>
    <property type="project" value="InterPro"/>
</dbReference>
<dbReference type="GO" id="GO:0005634">
    <property type="term" value="C:nucleus"/>
    <property type="evidence" value="ECO:0007669"/>
    <property type="project" value="UniProtKB-SubCell"/>
</dbReference>
<feature type="compositionally biased region" description="Polar residues" evidence="6">
    <location>
        <begin position="700"/>
        <end position="721"/>
    </location>
</feature>